<keyword evidence="2" id="KW-0472">Membrane</keyword>
<dbReference type="PANTHER" id="PTHR10098">
    <property type="entry name" value="RAPSYN-RELATED"/>
    <property type="match status" value="1"/>
</dbReference>
<reference evidence="6" key="1">
    <citation type="submission" date="2017-04" db="EMBL/GenBank/DDBJ databases">
        <authorList>
            <person name="Varghese N."/>
            <person name="Submissions S."/>
        </authorList>
    </citation>
    <scope>NUCLEOTIDE SEQUENCE [LARGE SCALE GENOMIC DNA]</scope>
    <source>
        <strain evidence="6">DSM 12126</strain>
    </source>
</reference>
<feature type="chain" id="PRO_5012822756" evidence="3">
    <location>
        <begin position="22"/>
        <end position="928"/>
    </location>
</feature>
<dbReference type="InterPro" id="IPR024983">
    <property type="entry name" value="CHAT_dom"/>
</dbReference>
<feature type="domain" description="CHAT" evidence="4">
    <location>
        <begin position="623"/>
        <end position="893"/>
    </location>
</feature>
<dbReference type="Pfam" id="PF13181">
    <property type="entry name" value="TPR_8"/>
    <property type="match status" value="1"/>
</dbReference>
<feature type="transmembrane region" description="Helical" evidence="2">
    <location>
        <begin position="905"/>
        <end position="924"/>
    </location>
</feature>
<dbReference type="PROSITE" id="PS50005">
    <property type="entry name" value="TPR"/>
    <property type="match status" value="1"/>
</dbReference>
<dbReference type="AlphaFoldDB" id="A0A1W1YUJ1"/>
<name>A0A1W1YUJ1_9SPHI</name>
<dbReference type="STRING" id="151894.SAMN04488524_0172"/>
<keyword evidence="6" id="KW-1185">Reference proteome</keyword>
<dbReference type="SMART" id="SM00028">
    <property type="entry name" value="TPR"/>
    <property type="match status" value="6"/>
</dbReference>
<protein>
    <submittedName>
        <fullName evidence="5">CHAT domain-containing protein</fullName>
    </submittedName>
</protein>
<evidence type="ECO:0000313" key="5">
    <source>
        <dbReference type="EMBL" id="SMC39880.1"/>
    </source>
</evidence>
<feature type="signal peptide" evidence="3">
    <location>
        <begin position="1"/>
        <end position="21"/>
    </location>
</feature>
<evidence type="ECO:0000259" key="4">
    <source>
        <dbReference type="Pfam" id="PF12770"/>
    </source>
</evidence>
<keyword evidence="2" id="KW-0812">Transmembrane</keyword>
<sequence>MRPFHRICILLLILLAPRINAAPVPDSLVVKKVNAIHGDLSYSPAKKISLFKQLQERLFRSHYPKNAAYALLVHRLGDAFDKAGDPEKAVFYTREAVMVNSSGAPDTDPSFLVNSYFNLGVFYKRLHLLKEAHHYFTRCIATGSRFPDKYFIVFMAFEQQAYAWYQTGDYQEAVQAADEGLRFAAITGDQNARAALLAQRAQAAGELSHFETAEADVNMAIALLEKSGNDPVHLATCYSVYAAILSKSHKPDLAIRYYQKAFALNKANGNLEQSARDLQDMGCVYADVLRQGKQALACYAQGIELATAVGDVYQLSALYANIGVVHGYAKDYTQALKYYQKALNTLPINFNNTSLSVNPDVQQLKLVANDYFMVTILSNKGAALLQRYKQLQKREDLLLSLATFELADQSLDFMRWKQSASESKLVWRQNTREMYAHCLEVCYQLKAVDKAYYFLEKSRAVLLNDQLNQTVAESLLPEKERSKEKQLRIKAGILSGQLLVNSSKGADYARAKEKWLNAQQQWENYIAALERKYTAYYRYKYDRSVYPYAGVSSKMGKDKSTFVSYFRGQKIIYALMVSGQKQRLLKINYPDYEQQSRSLMALCASPALLNQNFTAYRKLAFRLYTNLFKSLAVPTARVVVSQDGHFIPFEVLVSDTGAAAVAYLARKHAFSYVPAFRVLMKKQQEFVASGDFLGIAPLNYASGSGLSDLRGSDLSLRKIAALFKGPLLLTGAQATKAAFLKNADKHALVQLYAHADASSYDTPDVNIQQLREPVLYLADAPVRLSEIQKLQFKHTQLVLLSACNTGIGRQASGEGVFSMARGFMAAGVPASIASLWQVDDQVTYKLTESFYAHLREGLPKDVALNTAKLDLIGDEGRMHTLPYYWAAAILVGDAAPLPPADHKNLYSWIAGSLLIAVSMLFFWLKRKK</sequence>
<dbReference type="Gene3D" id="1.25.40.10">
    <property type="entry name" value="Tetratricopeptide repeat domain"/>
    <property type="match status" value="3"/>
</dbReference>
<dbReference type="Proteomes" id="UP000192756">
    <property type="component" value="Unassembled WGS sequence"/>
</dbReference>
<proteinExistence type="predicted"/>
<evidence type="ECO:0000256" key="3">
    <source>
        <dbReference type="SAM" id="SignalP"/>
    </source>
</evidence>
<feature type="repeat" description="TPR" evidence="1">
    <location>
        <begin position="316"/>
        <end position="349"/>
    </location>
</feature>
<dbReference type="InterPro" id="IPR011990">
    <property type="entry name" value="TPR-like_helical_dom_sf"/>
</dbReference>
<gene>
    <name evidence="5" type="ORF">SAMN04488524_0172</name>
</gene>
<keyword evidence="2" id="KW-1133">Transmembrane helix</keyword>
<dbReference type="EMBL" id="FWXT01000001">
    <property type="protein sequence ID" value="SMC39880.1"/>
    <property type="molecule type" value="Genomic_DNA"/>
</dbReference>
<evidence type="ECO:0000256" key="2">
    <source>
        <dbReference type="SAM" id="Phobius"/>
    </source>
</evidence>
<evidence type="ECO:0000256" key="1">
    <source>
        <dbReference type="PROSITE-ProRule" id="PRU00339"/>
    </source>
</evidence>
<accession>A0A1W1YUJ1</accession>
<dbReference type="InterPro" id="IPR019734">
    <property type="entry name" value="TPR_rpt"/>
</dbReference>
<dbReference type="SUPFAM" id="SSF48452">
    <property type="entry name" value="TPR-like"/>
    <property type="match status" value="2"/>
</dbReference>
<dbReference type="Pfam" id="PF12770">
    <property type="entry name" value="CHAT"/>
    <property type="match status" value="1"/>
</dbReference>
<evidence type="ECO:0000313" key="6">
    <source>
        <dbReference type="Proteomes" id="UP000192756"/>
    </source>
</evidence>
<keyword evidence="1" id="KW-0802">TPR repeat</keyword>
<keyword evidence="3" id="KW-0732">Signal</keyword>
<organism evidence="5 6">
    <name type="scientific">Pedobacter africanus</name>
    <dbReference type="NCBI Taxonomy" id="151894"/>
    <lineage>
        <taxon>Bacteria</taxon>
        <taxon>Pseudomonadati</taxon>
        <taxon>Bacteroidota</taxon>
        <taxon>Sphingobacteriia</taxon>
        <taxon>Sphingobacteriales</taxon>
        <taxon>Sphingobacteriaceae</taxon>
        <taxon>Pedobacter</taxon>
    </lineage>
</organism>